<organism evidence="3 4">
    <name type="scientific">Baudoinia panamericana (strain UAMH 10762)</name>
    <name type="common">Angels' share fungus</name>
    <name type="synonym">Baudoinia compniacensis (strain UAMH 10762)</name>
    <dbReference type="NCBI Taxonomy" id="717646"/>
    <lineage>
        <taxon>Eukaryota</taxon>
        <taxon>Fungi</taxon>
        <taxon>Dikarya</taxon>
        <taxon>Ascomycota</taxon>
        <taxon>Pezizomycotina</taxon>
        <taxon>Dothideomycetes</taxon>
        <taxon>Dothideomycetidae</taxon>
        <taxon>Mycosphaerellales</taxon>
        <taxon>Teratosphaeriaceae</taxon>
        <taxon>Baudoinia</taxon>
    </lineage>
</organism>
<evidence type="ECO:0000256" key="1">
    <source>
        <dbReference type="SAM" id="MobiDB-lite"/>
    </source>
</evidence>
<dbReference type="eggNOG" id="ENOG502SY4G">
    <property type="taxonomic scope" value="Eukaryota"/>
</dbReference>
<accession>M2NHY7</accession>
<proteinExistence type="predicted"/>
<reference evidence="3 4" key="1">
    <citation type="journal article" date="2012" name="PLoS Pathog.">
        <title>Diverse lifestyles and strategies of plant pathogenesis encoded in the genomes of eighteen Dothideomycetes fungi.</title>
        <authorList>
            <person name="Ohm R.A."/>
            <person name="Feau N."/>
            <person name="Henrissat B."/>
            <person name="Schoch C.L."/>
            <person name="Horwitz B.A."/>
            <person name="Barry K.W."/>
            <person name="Condon B.J."/>
            <person name="Copeland A.C."/>
            <person name="Dhillon B."/>
            <person name="Glaser F."/>
            <person name="Hesse C.N."/>
            <person name="Kosti I."/>
            <person name="LaButti K."/>
            <person name="Lindquist E.A."/>
            <person name="Lucas S."/>
            <person name="Salamov A.A."/>
            <person name="Bradshaw R.E."/>
            <person name="Ciuffetti L."/>
            <person name="Hamelin R.C."/>
            <person name="Kema G.H.J."/>
            <person name="Lawrence C."/>
            <person name="Scott J.A."/>
            <person name="Spatafora J.W."/>
            <person name="Turgeon B.G."/>
            <person name="de Wit P.J.G.M."/>
            <person name="Zhong S."/>
            <person name="Goodwin S.B."/>
            <person name="Grigoriev I.V."/>
        </authorList>
    </citation>
    <scope>NUCLEOTIDE SEQUENCE [LARGE SCALE GENOMIC DNA]</scope>
    <source>
        <strain evidence="3 4">UAMH 10762</strain>
    </source>
</reference>
<sequence>MGVVVSSTSTTSPFFLTSGIIGFVSFAFTVGTFLRVLWVNIMTLGEAPHEVHSFLTNLRTELQEERASLKVMRKVCKRRQRLAERGGTYARLDNGLDLDDVTIKTMSDAIKHLIKQFRDIEKPFLEPGDHGIEEGTKRRKRRRSSRSISPYAHSPYNSPPEKAYARSRTDHDRLPRYADERGYEDDDDDRYWAQRTRYAHYSFWKRLAWISKKPQAQNLFSVLSRVQTRRIARQVGGLSYIITEYGNSAIETEEMVRRIDERMNRFVGVRRADE</sequence>
<dbReference type="Proteomes" id="UP000011761">
    <property type="component" value="Unassembled WGS sequence"/>
</dbReference>
<feature type="region of interest" description="Disordered" evidence="1">
    <location>
        <begin position="128"/>
        <end position="185"/>
    </location>
</feature>
<keyword evidence="4" id="KW-1185">Reference proteome</keyword>
<dbReference type="EMBL" id="KB445552">
    <property type="protein sequence ID" value="EMC98690.1"/>
    <property type="molecule type" value="Genomic_DNA"/>
</dbReference>
<protein>
    <submittedName>
        <fullName evidence="3">Uncharacterized protein</fullName>
    </submittedName>
</protein>
<dbReference type="OMA" id="KELEWSY"/>
<keyword evidence="2" id="KW-0472">Membrane</keyword>
<dbReference type="RefSeq" id="XP_007673883.1">
    <property type="nucleotide sequence ID" value="XM_007675693.1"/>
</dbReference>
<dbReference type="GeneID" id="19113344"/>
<evidence type="ECO:0000313" key="3">
    <source>
        <dbReference type="EMBL" id="EMC98690.1"/>
    </source>
</evidence>
<dbReference type="HOGENOM" id="CLU_097983_0_0_1"/>
<feature type="compositionally biased region" description="Basic and acidic residues" evidence="1">
    <location>
        <begin position="163"/>
        <end position="181"/>
    </location>
</feature>
<dbReference type="KEGG" id="bcom:BAUCODRAFT_378039"/>
<evidence type="ECO:0000313" key="4">
    <source>
        <dbReference type="Proteomes" id="UP000011761"/>
    </source>
</evidence>
<keyword evidence="2" id="KW-0812">Transmembrane</keyword>
<evidence type="ECO:0000256" key="2">
    <source>
        <dbReference type="SAM" id="Phobius"/>
    </source>
</evidence>
<feature type="transmembrane region" description="Helical" evidence="2">
    <location>
        <begin position="14"/>
        <end position="38"/>
    </location>
</feature>
<gene>
    <name evidence="3" type="ORF">BAUCODRAFT_378039</name>
</gene>
<dbReference type="AlphaFoldDB" id="M2NHY7"/>
<dbReference type="OrthoDB" id="4148767at2759"/>
<name>M2NHY7_BAUPA</name>
<keyword evidence="2" id="KW-1133">Transmembrane helix</keyword>